<dbReference type="PROSITE" id="PS50883">
    <property type="entry name" value="EAL"/>
    <property type="match status" value="1"/>
</dbReference>
<evidence type="ECO:0000313" key="2">
    <source>
        <dbReference type="EMBL" id="SEG01663.1"/>
    </source>
</evidence>
<dbReference type="GO" id="GO:0071111">
    <property type="term" value="F:cyclic-guanylate-specific phosphodiesterase activity"/>
    <property type="evidence" value="ECO:0007669"/>
    <property type="project" value="InterPro"/>
</dbReference>
<evidence type="ECO:0000313" key="3">
    <source>
        <dbReference type="Proteomes" id="UP000236726"/>
    </source>
</evidence>
<dbReference type="Pfam" id="PF00563">
    <property type="entry name" value="EAL"/>
    <property type="match status" value="1"/>
</dbReference>
<evidence type="ECO:0000259" key="1">
    <source>
        <dbReference type="PROSITE" id="PS50883"/>
    </source>
</evidence>
<dbReference type="PANTHER" id="PTHR33121">
    <property type="entry name" value="CYCLIC DI-GMP PHOSPHODIESTERASE PDEF"/>
    <property type="match status" value="1"/>
</dbReference>
<gene>
    <name evidence="2" type="ORF">SAMN05216537_11753</name>
</gene>
<protein>
    <submittedName>
        <fullName evidence="2">EAL domain, c-di-GMP-specific phosphodiesterase class I (Or its enzymatically inactive variant)</fullName>
    </submittedName>
</protein>
<accession>A0A1H5WQS7</accession>
<name>A0A1H5WQS7_9FIRM</name>
<dbReference type="InterPro" id="IPR035919">
    <property type="entry name" value="EAL_sf"/>
</dbReference>
<dbReference type="PANTHER" id="PTHR33121:SF71">
    <property type="entry name" value="OXYGEN SENSOR PROTEIN DOSP"/>
    <property type="match status" value="1"/>
</dbReference>
<dbReference type="STRING" id="1410661.GCA_000702205_00515"/>
<dbReference type="Proteomes" id="UP000236726">
    <property type="component" value="Unassembled WGS sequence"/>
</dbReference>
<dbReference type="SUPFAM" id="SSF141868">
    <property type="entry name" value="EAL domain-like"/>
    <property type="match status" value="1"/>
</dbReference>
<dbReference type="InterPro" id="IPR050706">
    <property type="entry name" value="Cyclic-di-GMP_PDE-like"/>
</dbReference>
<sequence>MGDRGKKSETAEYMAAKKILDYVLSNIELGIIVRDVESGRVVFANEKASSDIAIETVIRETYDEAIVNNGKLKEGFKYNNVKYYSKYGRWFEVRLKEMAWVDAKSVVVATALDVTDSKRQDKRKYNKHEEFIKEAVETRRDEFVLFYQPLVDANTKECISCEALIRWDSKSLGFLYPGDFIPMAEYLGLITTIGEYVMETACIQCKDWNDRGFKNFRVSVNLSVVQLMQFDIVDSIKEIIERTEVDPSNIYVEVTESFAINDMERVIAILKALKGLGIKIALDDFGTGYSSLNYIKRLPLDIIKIDKTFIDDLIEDEYSRAFVKLIVDLSKTLKTKVVAEGVETEEQYIMLRDFGVDYIQGFYFGKPIDAISFEKENLSKLKKIS</sequence>
<feature type="domain" description="EAL" evidence="1">
    <location>
        <begin position="125"/>
        <end position="381"/>
    </location>
</feature>
<proteinExistence type="predicted"/>
<dbReference type="RefSeq" id="WP_103953390.1">
    <property type="nucleotide sequence ID" value="NZ_FNUL01000017.1"/>
</dbReference>
<reference evidence="2 3" key="1">
    <citation type="submission" date="2016-10" db="EMBL/GenBank/DDBJ databases">
        <authorList>
            <person name="de Groot N.N."/>
        </authorList>
    </citation>
    <scope>NUCLEOTIDE SEQUENCE [LARGE SCALE GENOMIC DNA]</scope>
    <source>
        <strain evidence="2 3">D15d</strain>
    </source>
</reference>
<dbReference type="AlphaFoldDB" id="A0A1H5WQS7"/>
<dbReference type="InterPro" id="IPR001633">
    <property type="entry name" value="EAL_dom"/>
</dbReference>
<dbReference type="CDD" id="cd01948">
    <property type="entry name" value="EAL"/>
    <property type="match status" value="1"/>
</dbReference>
<keyword evidence="3" id="KW-1185">Reference proteome</keyword>
<dbReference type="EMBL" id="FNUL01000017">
    <property type="protein sequence ID" value="SEG01663.1"/>
    <property type="molecule type" value="Genomic_DNA"/>
</dbReference>
<organism evidence="2 3">
    <name type="scientific">Lachnospira multipara</name>
    <dbReference type="NCBI Taxonomy" id="28051"/>
    <lineage>
        <taxon>Bacteria</taxon>
        <taxon>Bacillati</taxon>
        <taxon>Bacillota</taxon>
        <taxon>Clostridia</taxon>
        <taxon>Lachnospirales</taxon>
        <taxon>Lachnospiraceae</taxon>
        <taxon>Lachnospira</taxon>
    </lineage>
</organism>
<dbReference type="SMART" id="SM00052">
    <property type="entry name" value="EAL"/>
    <property type="match status" value="1"/>
</dbReference>
<dbReference type="Gene3D" id="3.20.20.450">
    <property type="entry name" value="EAL domain"/>
    <property type="match status" value="1"/>
</dbReference>